<comment type="caution">
    <text evidence="1">The sequence shown here is derived from an EMBL/GenBank/DDBJ whole genome shotgun (WGS) entry which is preliminary data.</text>
</comment>
<dbReference type="AlphaFoldDB" id="A0A9P7GEX5"/>
<dbReference type="Gene3D" id="3.80.10.10">
    <property type="entry name" value="Ribonuclease Inhibitor"/>
    <property type="match status" value="1"/>
</dbReference>
<reference evidence="1" key="2">
    <citation type="submission" date="2021-10" db="EMBL/GenBank/DDBJ databases">
        <title>Phylogenomics reveals ancestral predisposition of the termite-cultivated fungus Termitomyces towards a domesticated lifestyle.</title>
        <authorList>
            <person name="Auxier B."/>
            <person name="Grum-Grzhimaylo A."/>
            <person name="Cardenas M.E."/>
            <person name="Lodge J.D."/>
            <person name="Laessoe T."/>
            <person name="Pedersen O."/>
            <person name="Smith M.E."/>
            <person name="Kuyper T.W."/>
            <person name="Franco-Molano E.A."/>
            <person name="Baroni T.J."/>
            <person name="Aanen D.K."/>
        </authorList>
    </citation>
    <scope>NUCLEOTIDE SEQUENCE</scope>
    <source>
        <strain evidence="1">D49</strain>
    </source>
</reference>
<keyword evidence="2" id="KW-1185">Reference proteome</keyword>
<name>A0A9P7GEX5_9AGAR</name>
<protein>
    <submittedName>
        <fullName evidence="1">Uncharacterized protein</fullName>
    </submittedName>
</protein>
<sequence length="372" mass="43089">MAPLTIEVMDAAKRPTELRVLLKQLPRIRKLSLRWYLNQGEYQDVYQEVTQMLQYPAPFLESYSISISQKRDKSPIKVNNLFNGQCPRLTNLSLHLYPSEFDFDGPTPQFYSNLRSFTCSDSRTANQAMKKLSNMPNLEYLDINLSSIADGFPPSTTVNLPRLFGLRLRVEFPHLMTSLNHFVFPETAWLEITSAISEDGEEKHSSLMEEFSQWLGKRFTGPVRALELRWGSLKAWGMSPDHPQLQLDFTRIWKHFLQLLLHSLPLQDMRSLKALHDRNTYHNTDHPCKASWLAHFGALNHLEKITTSWPPDFLNAFLEGTPDAKKGQGADMAFKALRHLTLENWNLKKPFLPDEPRLKDVKDCLRARRKLN</sequence>
<dbReference type="InterPro" id="IPR032675">
    <property type="entry name" value="LRR_dom_sf"/>
</dbReference>
<accession>A0A9P7GEX5</accession>
<proteinExistence type="predicted"/>
<feature type="non-terminal residue" evidence="1">
    <location>
        <position position="372"/>
    </location>
</feature>
<evidence type="ECO:0000313" key="2">
    <source>
        <dbReference type="Proteomes" id="UP000717328"/>
    </source>
</evidence>
<dbReference type="Proteomes" id="UP000717328">
    <property type="component" value="Unassembled WGS sequence"/>
</dbReference>
<gene>
    <name evidence="1" type="ORF">H0H81_004698</name>
</gene>
<dbReference type="EMBL" id="JABCKI010001193">
    <property type="protein sequence ID" value="KAG5649307.1"/>
    <property type="molecule type" value="Genomic_DNA"/>
</dbReference>
<organism evidence="1 2">
    <name type="scientific">Sphagnurus paluster</name>
    <dbReference type="NCBI Taxonomy" id="117069"/>
    <lineage>
        <taxon>Eukaryota</taxon>
        <taxon>Fungi</taxon>
        <taxon>Dikarya</taxon>
        <taxon>Basidiomycota</taxon>
        <taxon>Agaricomycotina</taxon>
        <taxon>Agaricomycetes</taxon>
        <taxon>Agaricomycetidae</taxon>
        <taxon>Agaricales</taxon>
        <taxon>Tricholomatineae</taxon>
        <taxon>Lyophyllaceae</taxon>
        <taxon>Sphagnurus</taxon>
    </lineage>
</organism>
<dbReference type="SUPFAM" id="SSF52058">
    <property type="entry name" value="L domain-like"/>
    <property type="match status" value="1"/>
</dbReference>
<evidence type="ECO:0000313" key="1">
    <source>
        <dbReference type="EMBL" id="KAG5649307.1"/>
    </source>
</evidence>
<reference evidence="1" key="1">
    <citation type="submission" date="2021-02" db="EMBL/GenBank/DDBJ databases">
        <authorList>
            <person name="Nieuwenhuis M."/>
            <person name="Van De Peppel L.J.J."/>
        </authorList>
    </citation>
    <scope>NUCLEOTIDE SEQUENCE</scope>
    <source>
        <strain evidence="1">D49</strain>
    </source>
</reference>